<sequence>MGGRNSGQHQRDRRRMPSESARCRNPGRAPPRASTLTSRRGRIPLDSPLLSRQRQARFHLTNSSRTPTEHHGPWLRRWLSLRRGWFPLRWWWWWIQEGGHKLGWCTINAVVKSQPGPSVDANSKRAADFRRAVDHTKNMPTVTTSFNHITTGKWERDIGKHIESAPPISSLSCSRWHPMACPAPRLTISPLVAGGYTTALDPGAAYRNAVQERSWNDNVKPALNARVEGAFIDRMDAHFDKMAQ</sequence>
<organism evidence="2 3">
    <name type="scientific">Apatococcus lobatus</name>
    <dbReference type="NCBI Taxonomy" id="904363"/>
    <lineage>
        <taxon>Eukaryota</taxon>
        <taxon>Viridiplantae</taxon>
        <taxon>Chlorophyta</taxon>
        <taxon>core chlorophytes</taxon>
        <taxon>Trebouxiophyceae</taxon>
        <taxon>Chlorellales</taxon>
        <taxon>Chlorellaceae</taxon>
        <taxon>Apatococcus</taxon>
    </lineage>
</organism>
<proteinExistence type="predicted"/>
<accession>A0AAW1RB22</accession>
<protein>
    <submittedName>
        <fullName evidence="2">Uncharacterized protein</fullName>
    </submittedName>
</protein>
<dbReference type="Proteomes" id="UP001438707">
    <property type="component" value="Unassembled WGS sequence"/>
</dbReference>
<evidence type="ECO:0000313" key="3">
    <source>
        <dbReference type="Proteomes" id="UP001438707"/>
    </source>
</evidence>
<evidence type="ECO:0000313" key="2">
    <source>
        <dbReference type="EMBL" id="KAK9831240.1"/>
    </source>
</evidence>
<reference evidence="2 3" key="1">
    <citation type="journal article" date="2024" name="Nat. Commun.">
        <title>Phylogenomics reveals the evolutionary origins of lichenization in chlorophyte algae.</title>
        <authorList>
            <person name="Puginier C."/>
            <person name="Libourel C."/>
            <person name="Otte J."/>
            <person name="Skaloud P."/>
            <person name="Haon M."/>
            <person name="Grisel S."/>
            <person name="Petersen M."/>
            <person name="Berrin J.G."/>
            <person name="Delaux P.M."/>
            <person name="Dal Grande F."/>
            <person name="Keller J."/>
        </authorList>
    </citation>
    <scope>NUCLEOTIDE SEQUENCE [LARGE SCALE GENOMIC DNA]</scope>
    <source>
        <strain evidence="2 3">SAG 2145</strain>
    </source>
</reference>
<name>A0AAW1RB22_9CHLO</name>
<gene>
    <name evidence="2" type="ORF">WJX74_008983</name>
</gene>
<dbReference type="AlphaFoldDB" id="A0AAW1RB22"/>
<evidence type="ECO:0000256" key="1">
    <source>
        <dbReference type="SAM" id="MobiDB-lite"/>
    </source>
</evidence>
<keyword evidence="3" id="KW-1185">Reference proteome</keyword>
<dbReference type="EMBL" id="JALJOS010000014">
    <property type="protein sequence ID" value="KAK9831240.1"/>
    <property type="molecule type" value="Genomic_DNA"/>
</dbReference>
<comment type="caution">
    <text evidence="2">The sequence shown here is derived from an EMBL/GenBank/DDBJ whole genome shotgun (WGS) entry which is preliminary data.</text>
</comment>
<feature type="region of interest" description="Disordered" evidence="1">
    <location>
        <begin position="1"/>
        <end position="48"/>
    </location>
</feature>